<dbReference type="EMBL" id="AFNW01000265">
    <property type="protein sequence ID" value="EKJ72056.1"/>
    <property type="molecule type" value="Genomic_DNA"/>
</dbReference>
<proteinExistence type="predicted"/>
<accession>K3UJB9</accession>
<sequence length="263" mass="28001">MQQLAYLDVHNHSLHTQGFVVYPSTPTITSPSADKVDMQIRVFQASKLLQGDGHGTIRFMLPCAPPLNWGKPEEQPAIIVMAGSRSANQDQNFGPTGGVRPIPSGSYWKLVTTGPNNGNMAKNVCVLTAPAGSEPFILTDEAMKTGGYAFAQDLDKGMFRILTDELLGTNKSVIAFAGIGAVNPNFPNHVVPIVTWDVAPSSVYTVKADMSSWQVVALSNSAPATALDFSTLPSSIPVAFAPAPESNATDVYFTANNSFSNEP</sequence>
<keyword evidence="2" id="KW-1185">Reference proteome</keyword>
<protein>
    <submittedName>
        <fullName evidence="1">Uncharacterized protein</fullName>
    </submittedName>
</protein>
<dbReference type="RefSeq" id="XP_009259191.1">
    <property type="nucleotide sequence ID" value="XM_009260916.1"/>
</dbReference>
<dbReference type="eggNOG" id="ENOG502RR5G">
    <property type="taxonomic scope" value="Eukaryota"/>
</dbReference>
<reference evidence="1 2" key="1">
    <citation type="journal article" date="2012" name="PLoS Pathog.">
        <title>Comparative pathogenomics reveals horizontally acquired novel virulence genes in fungi infecting cereal hosts.</title>
        <authorList>
            <person name="Gardiner D.M."/>
            <person name="McDonald M.C."/>
            <person name="Covarelli L."/>
            <person name="Solomon P.S."/>
            <person name="Rusu A.G."/>
            <person name="Marshall M."/>
            <person name="Kazan K."/>
            <person name="Chakraborty S."/>
            <person name="McDonald B.A."/>
            <person name="Manners J.M."/>
        </authorList>
    </citation>
    <scope>NUCLEOTIDE SEQUENCE [LARGE SCALE GENOMIC DNA]</scope>
    <source>
        <strain evidence="1 2">CS3096</strain>
    </source>
</reference>
<dbReference type="KEGG" id="fpu:FPSE_07798"/>
<name>K3UJB9_FUSPC</name>
<dbReference type="HOGENOM" id="CLU_1057840_0_0_1"/>
<dbReference type="OrthoDB" id="10389723at2759"/>
<dbReference type="GeneID" id="20366416"/>
<evidence type="ECO:0000313" key="1">
    <source>
        <dbReference type="EMBL" id="EKJ72056.1"/>
    </source>
</evidence>
<evidence type="ECO:0000313" key="2">
    <source>
        <dbReference type="Proteomes" id="UP000007978"/>
    </source>
</evidence>
<organism evidence="1 2">
    <name type="scientific">Fusarium pseudograminearum (strain CS3096)</name>
    <name type="common">Wheat and barley crown-rot fungus</name>
    <dbReference type="NCBI Taxonomy" id="1028729"/>
    <lineage>
        <taxon>Eukaryota</taxon>
        <taxon>Fungi</taxon>
        <taxon>Dikarya</taxon>
        <taxon>Ascomycota</taxon>
        <taxon>Pezizomycotina</taxon>
        <taxon>Sordariomycetes</taxon>
        <taxon>Hypocreomycetidae</taxon>
        <taxon>Hypocreales</taxon>
        <taxon>Nectriaceae</taxon>
        <taxon>Fusarium</taxon>
    </lineage>
</organism>
<comment type="caution">
    <text evidence="1">The sequence shown here is derived from an EMBL/GenBank/DDBJ whole genome shotgun (WGS) entry which is preliminary data.</text>
</comment>
<gene>
    <name evidence="1" type="ORF">FPSE_07798</name>
</gene>
<dbReference type="AlphaFoldDB" id="K3UJB9"/>
<dbReference type="Proteomes" id="UP000007978">
    <property type="component" value="Chromosome 3"/>
</dbReference>